<feature type="region of interest" description="Disordered" evidence="1">
    <location>
        <begin position="213"/>
        <end position="266"/>
    </location>
</feature>
<reference evidence="3 4" key="1">
    <citation type="submission" date="2016-10" db="EMBL/GenBank/DDBJ databases">
        <authorList>
            <person name="de Groot N.N."/>
        </authorList>
    </citation>
    <scope>NUCLEOTIDE SEQUENCE [LARGE SCALE GENOMIC DNA]</scope>
    <source>
        <strain evidence="3 4">CPCC 202808</strain>
    </source>
</reference>
<dbReference type="AlphaFoldDB" id="A0A1I2N8A8"/>
<proteinExistence type="predicted"/>
<feature type="domain" description="Rho termination factor-like N-terminal" evidence="2">
    <location>
        <begin position="261"/>
        <end position="302"/>
    </location>
</feature>
<protein>
    <submittedName>
        <fullName evidence="3">dTMP kinase/chromosome segregation protein</fullName>
    </submittedName>
</protein>
<feature type="compositionally biased region" description="Basic and acidic residues" evidence="1">
    <location>
        <begin position="91"/>
        <end position="123"/>
    </location>
</feature>
<feature type="compositionally biased region" description="Basic residues" evidence="1">
    <location>
        <begin position="293"/>
        <end position="302"/>
    </location>
</feature>
<dbReference type="SMART" id="SM00959">
    <property type="entry name" value="Rho_N"/>
    <property type="match status" value="1"/>
</dbReference>
<evidence type="ECO:0000313" key="3">
    <source>
        <dbReference type="EMBL" id="SFF99803.1"/>
    </source>
</evidence>
<dbReference type="EMBL" id="FOOI01000003">
    <property type="protein sequence ID" value="SFF99803.1"/>
    <property type="molecule type" value="Genomic_DNA"/>
</dbReference>
<name>A0A1I2N8A8_9ACTN</name>
<dbReference type="GO" id="GO:0006353">
    <property type="term" value="P:DNA-templated transcription termination"/>
    <property type="evidence" value="ECO:0007669"/>
    <property type="project" value="InterPro"/>
</dbReference>
<dbReference type="Pfam" id="PF07498">
    <property type="entry name" value="Rho_N"/>
    <property type="match status" value="1"/>
</dbReference>
<dbReference type="OrthoDB" id="215254at2"/>
<dbReference type="RefSeq" id="WP_092882246.1">
    <property type="nucleotide sequence ID" value="NZ_FOOI01000003.1"/>
</dbReference>
<gene>
    <name evidence="3" type="ORF">SAMN05421678_103250</name>
</gene>
<feature type="region of interest" description="Disordered" evidence="1">
    <location>
        <begin position="157"/>
        <end position="181"/>
    </location>
</feature>
<evidence type="ECO:0000256" key="1">
    <source>
        <dbReference type="SAM" id="MobiDB-lite"/>
    </source>
</evidence>
<evidence type="ECO:0000313" key="4">
    <source>
        <dbReference type="Proteomes" id="UP000199052"/>
    </source>
</evidence>
<dbReference type="STRING" id="504797.SAMN05421678_103250"/>
<feature type="region of interest" description="Disordered" evidence="1">
    <location>
        <begin position="32"/>
        <end position="123"/>
    </location>
</feature>
<sequence length="302" mass="32563">MARSGAVHWLSEKVTTGVRELPTNVTWVVSQALHPSDGSTDGDGGSAGRATAGERGKLSLTGDSLESRLKRARSASEKAERAEQEALAEASHAKELADAVRRTNEQGRARVRDAKSEAAEDVRRRLEQARERADAMVESERERAQADADAVVGKVGEQFEDELDRSRARAEAAQQRAQEKIADATQRLAQARQLADEAAEAAQAAAEAARRKAEELAAGEVRRRAAPKERRAAEAKAVQKKVAGSGAQVARRLSSGRTEQDLRSMTKAELTDLAGALGVETRSSMNKQQLLRSVRRAARKAA</sequence>
<keyword evidence="3" id="KW-0418">Kinase</keyword>
<accession>A0A1I2N8A8</accession>
<dbReference type="GO" id="GO:0016301">
    <property type="term" value="F:kinase activity"/>
    <property type="evidence" value="ECO:0007669"/>
    <property type="project" value="UniProtKB-KW"/>
</dbReference>
<keyword evidence="3" id="KW-0808">Transferase</keyword>
<organism evidence="3 4">
    <name type="scientific">Actinopolymorpha cephalotaxi</name>
    <dbReference type="NCBI Taxonomy" id="504797"/>
    <lineage>
        <taxon>Bacteria</taxon>
        <taxon>Bacillati</taxon>
        <taxon>Actinomycetota</taxon>
        <taxon>Actinomycetes</taxon>
        <taxon>Propionibacteriales</taxon>
        <taxon>Actinopolymorphaceae</taxon>
        <taxon>Actinopolymorpha</taxon>
    </lineage>
</organism>
<feature type="region of interest" description="Disordered" evidence="1">
    <location>
        <begin position="281"/>
        <end position="302"/>
    </location>
</feature>
<evidence type="ECO:0000259" key="2">
    <source>
        <dbReference type="SMART" id="SM00959"/>
    </source>
</evidence>
<dbReference type="Proteomes" id="UP000199052">
    <property type="component" value="Unassembled WGS sequence"/>
</dbReference>
<feature type="compositionally biased region" description="Polar residues" evidence="1">
    <location>
        <begin position="281"/>
        <end position="291"/>
    </location>
</feature>
<feature type="compositionally biased region" description="Basic and acidic residues" evidence="1">
    <location>
        <begin position="213"/>
        <end position="234"/>
    </location>
</feature>
<dbReference type="InterPro" id="IPR011112">
    <property type="entry name" value="Rho-like_N"/>
</dbReference>
<feature type="compositionally biased region" description="Basic and acidic residues" evidence="1">
    <location>
        <begin position="65"/>
        <end position="84"/>
    </location>
</feature>